<keyword evidence="4" id="KW-0833">Ubl conjugation pathway</keyword>
<dbReference type="EMBL" id="CAUYUJ010020146">
    <property type="protein sequence ID" value="CAK0896142.1"/>
    <property type="molecule type" value="Genomic_DNA"/>
</dbReference>
<reference evidence="7" key="1">
    <citation type="submission" date="2023-10" db="EMBL/GenBank/DDBJ databases">
        <authorList>
            <person name="Chen Y."/>
            <person name="Shah S."/>
            <person name="Dougan E. K."/>
            <person name="Thang M."/>
            <person name="Chan C."/>
        </authorList>
    </citation>
    <scope>NUCLEOTIDE SEQUENCE [LARGE SCALE GENOMIC DNA]</scope>
</reference>
<organism evidence="7 8">
    <name type="scientific">Prorocentrum cordatum</name>
    <dbReference type="NCBI Taxonomy" id="2364126"/>
    <lineage>
        <taxon>Eukaryota</taxon>
        <taxon>Sar</taxon>
        <taxon>Alveolata</taxon>
        <taxon>Dinophyceae</taxon>
        <taxon>Prorocentrales</taxon>
        <taxon>Prorocentraceae</taxon>
        <taxon>Prorocentrum</taxon>
    </lineage>
</organism>
<sequence>MDVRAVGNNGDASPQSRHEQQRFEECGLCALRNVLKPHGGGELPTWALLQQDAREIEEGEDALLTEVECCRQVYRSIYDMCAPLGSALFGSSSYACCFDAEPDSRRRCDSGGNFGVEVLMRAAARRQVNGNSLLLEYWGGRHREDSHGRELGFILGSGKHWWCVRRCSKGSRWEEVDSLEHDASSKWGTDEELRAHLADSGDTVLVLYPAAAPPAR</sequence>
<dbReference type="Proteomes" id="UP001189429">
    <property type="component" value="Unassembled WGS sequence"/>
</dbReference>
<name>A0ABN9XE60_9DINO</name>
<keyword evidence="3" id="KW-0645">Protease</keyword>
<proteinExistence type="predicted"/>
<evidence type="ECO:0000313" key="7">
    <source>
        <dbReference type="EMBL" id="CAK0896142.1"/>
    </source>
</evidence>
<evidence type="ECO:0000259" key="6">
    <source>
        <dbReference type="Pfam" id="PF02099"/>
    </source>
</evidence>
<dbReference type="InterPro" id="IPR006155">
    <property type="entry name" value="Josephin"/>
</dbReference>
<evidence type="ECO:0000256" key="2">
    <source>
        <dbReference type="ARBA" id="ARBA00012759"/>
    </source>
</evidence>
<comment type="caution">
    <text evidence="7">The sequence shown here is derived from an EMBL/GenBank/DDBJ whole genome shotgun (WGS) entry which is preliminary data.</text>
</comment>
<keyword evidence="8" id="KW-1185">Reference proteome</keyword>
<evidence type="ECO:0000256" key="5">
    <source>
        <dbReference type="ARBA" id="ARBA00022801"/>
    </source>
</evidence>
<gene>
    <name evidence="7" type="ORF">PCOR1329_LOCUS74689</name>
</gene>
<evidence type="ECO:0000313" key="8">
    <source>
        <dbReference type="Proteomes" id="UP001189429"/>
    </source>
</evidence>
<dbReference type="EC" id="3.4.19.12" evidence="2"/>
<evidence type="ECO:0000256" key="3">
    <source>
        <dbReference type="ARBA" id="ARBA00022670"/>
    </source>
</evidence>
<keyword evidence="5" id="KW-0378">Hydrolase</keyword>
<evidence type="ECO:0000256" key="1">
    <source>
        <dbReference type="ARBA" id="ARBA00000707"/>
    </source>
</evidence>
<evidence type="ECO:0000256" key="4">
    <source>
        <dbReference type="ARBA" id="ARBA00022786"/>
    </source>
</evidence>
<dbReference type="Gene3D" id="3.90.70.40">
    <property type="match status" value="1"/>
</dbReference>
<accession>A0ABN9XE60</accession>
<comment type="catalytic activity">
    <reaction evidence="1">
        <text>Thiol-dependent hydrolysis of ester, thioester, amide, peptide and isopeptide bonds formed by the C-terminal Gly of ubiquitin (a 76-residue protein attached to proteins as an intracellular targeting signal).</text>
        <dbReference type="EC" id="3.4.19.12"/>
    </reaction>
</comment>
<dbReference type="Pfam" id="PF02099">
    <property type="entry name" value="Josephin"/>
    <property type="match status" value="1"/>
</dbReference>
<feature type="domain" description="Josephin" evidence="6">
    <location>
        <begin position="102"/>
        <end position="199"/>
    </location>
</feature>
<protein>
    <recommendedName>
        <fullName evidence="2">ubiquitinyl hydrolase 1</fullName>
        <ecNumber evidence="2">3.4.19.12</ecNumber>
    </recommendedName>
</protein>